<organism evidence="3 4">
    <name type="scientific">Mycobacteroides chelonae</name>
    <name type="common">Mycobacterium chelonae</name>
    <dbReference type="NCBI Taxonomy" id="1774"/>
    <lineage>
        <taxon>Bacteria</taxon>
        <taxon>Bacillati</taxon>
        <taxon>Actinomycetota</taxon>
        <taxon>Actinomycetes</taxon>
        <taxon>Mycobacteriales</taxon>
        <taxon>Mycobacteriaceae</taxon>
        <taxon>Mycobacteroides</taxon>
    </lineage>
</organism>
<feature type="compositionally biased region" description="Basic and acidic residues" evidence="1">
    <location>
        <begin position="235"/>
        <end position="248"/>
    </location>
</feature>
<name>A0A1S1LFH7_MYCCH</name>
<dbReference type="RefSeq" id="WP_070948077.1">
    <property type="nucleotide sequence ID" value="NZ_MLIQ01000049.1"/>
</dbReference>
<dbReference type="AlphaFoldDB" id="A0A1S1LFH7"/>
<reference evidence="3 4" key="1">
    <citation type="submission" date="2016-10" db="EMBL/GenBank/DDBJ databases">
        <title>Evaluation of Human, Veterinary and Environmental Mycobacterium chelonae Isolates by Core Genome Phylogenomic Analysis, Targeted Gene Comparison, and Anti-microbial Susceptibility Patterns: A Tale of Mistaken Identities.</title>
        <authorList>
            <person name="Fogelson S.B."/>
            <person name="Camus A.C."/>
            <person name="Lorenz W."/>
            <person name="Vasireddy R."/>
            <person name="Vasireddy S."/>
            <person name="Smith T."/>
            <person name="Brown-Elliott B.A."/>
            <person name="Wallace R.J.Jr."/>
            <person name="Hasan N.A."/>
            <person name="Reischl U."/>
            <person name="Sanchez S."/>
        </authorList>
    </citation>
    <scope>NUCLEOTIDE SEQUENCE [LARGE SCALE GENOMIC DNA]</scope>
    <source>
        <strain evidence="3 4">15515</strain>
    </source>
</reference>
<keyword evidence="2" id="KW-0812">Transmembrane</keyword>
<feature type="transmembrane region" description="Helical" evidence="2">
    <location>
        <begin position="35"/>
        <end position="60"/>
    </location>
</feature>
<feature type="compositionally biased region" description="Low complexity" evidence="1">
    <location>
        <begin position="249"/>
        <end position="258"/>
    </location>
</feature>
<sequence length="329" mass="35456">MIRNPLRRNTDDTEPPPAADEAAALPGRLQLRRQLLLWSTPALVVLLVLAVKLISVGVLGDRLPGQFAGRDGDAMTSTLEWIDFGKPGRGYREELADGDRALLKSDLPGALRHFKAAFDEEPACPPRANFALTSETMSDTEVRKGNFANARKLLEPALAAANGDMWCFTTSTASSEKVRKVVQQTPRRLANKLAALKAGRLTKTANGYDYQRNPNGEVDLPPTDSSGQCPGDDDAAQRDCIGKKDAERQAQQQSQTPQGSEPVPAPGTDPGPGVAPSDKPGNDFPDPSRQSPVPFCTPTPDDPLHNLGVEMCWTAGPWSWAHDPLPPVN</sequence>
<dbReference type="Proteomes" id="UP000180043">
    <property type="component" value="Unassembled WGS sequence"/>
</dbReference>
<gene>
    <name evidence="3" type="ORF">BKG82_28005</name>
</gene>
<proteinExistence type="predicted"/>
<dbReference type="EMBL" id="MLIQ01000049">
    <property type="protein sequence ID" value="OHU46054.1"/>
    <property type="molecule type" value="Genomic_DNA"/>
</dbReference>
<evidence type="ECO:0000256" key="2">
    <source>
        <dbReference type="SAM" id="Phobius"/>
    </source>
</evidence>
<evidence type="ECO:0000256" key="1">
    <source>
        <dbReference type="SAM" id="MobiDB-lite"/>
    </source>
</evidence>
<accession>A0A1S1LFH7</accession>
<keyword evidence="2" id="KW-1133">Transmembrane helix</keyword>
<keyword evidence="2" id="KW-0472">Membrane</keyword>
<evidence type="ECO:0000313" key="4">
    <source>
        <dbReference type="Proteomes" id="UP000180043"/>
    </source>
</evidence>
<feature type="region of interest" description="Disordered" evidence="1">
    <location>
        <begin position="1"/>
        <end position="20"/>
    </location>
</feature>
<evidence type="ECO:0000313" key="3">
    <source>
        <dbReference type="EMBL" id="OHU46054.1"/>
    </source>
</evidence>
<comment type="caution">
    <text evidence="3">The sequence shown here is derived from an EMBL/GenBank/DDBJ whole genome shotgun (WGS) entry which is preliminary data.</text>
</comment>
<feature type="region of interest" description="Disordered" evidence="1">
    <location>
        <begin position="205"/>
        <end position="307"/>
    </location>
</feature>
<protein>
    <submittedName>
        <fullName evidence="3">Uncharacterized protein</fullName>
    </submittedName>
</protein>